<dbReference type="PROSITE" id="PS01178">
    <property type="entry name" value="ANAPHYLATOXIN_2"/>
    <property type="match status" value="1"/>
</dbReference>
<keyword evidence="6" id="KW-1185">Reference proteome</keyword>
<dbReference type="GO" id="GO:0006956">
    <property type="term" value="P:complement activation"/>
    <property type="evidence" value="ECO:0007669"/>
    <property type="project" value="InterPro"/>
</dbReference>
<reference evidence="5" key="1">
    <citation type="submission" date="2025-08" db="UniProtKB">
        <authorList>
            <consortium name="Ensembl"/>
        </authorList>
    </citation>
    <scope>IDENTIFICATION</scope>
</reference>
<dbReference type="InterPro" id="IPR018081">
    <property type="entry name" value="Anaphylatoxin_comp_syst"/>
</dbReference>
<dbReference type="Proteomes" id="UP000694557">
    <property type="component" value="Unassembled WGS sequence"/>
</dbReference>
<dbReference type="GO" id="GO:0005576">
    <property type="term" value="C:extracellular region"/>
    <property type="evidence" value="ECO:0007669"/>
    <property type="project" value="UniProtKB-SubCell"/>
</dbReference>
<dbReference type="CDD" id="cd00017">
    <property type="entry name" value="ANATO"/>
    <property type="match status" value="1"/>
</dbReference>
<evidence type="ECO:0000313" key="5">
    <source>
        <dbReference type="Ensembl" id="ENSOKIP00005095680.1"/>
    </source>
</evidence>
<protein>
    <recommendedName>
        <fullName evidence="4">Anaphylatoxin-like domain-containing protein</fullName>
    </recommendedName>
</protein>
<reference evidence="5" key="2">
    <citation type="submission" date="2025-09" db="UniProtKB">
        <authorList>
            <consortium name="Ensembl"/>
        </authorList>
    </citation>
    <scope>IDENTIFICATION</scope>
</reference>
<evidence type="ECO:0000259" key="4">
    <source>
        <dbReference type="PROSITE" id="PS01178"/>
    </source>
</evidence>
<feature type="domain" description="Anaphylatoxin-like" evidence="4">
    <location>
        <begin position="20"/>
        <end position="55"/>
    </location>
</feature>
<dbReference type="SMART" id="SM00104">
    <property type="entry name" value="ANATO"/>
    <property type="match status" value="1"/>
</dbReference>
<dbReference type="SUPFAM" id="SSF47686">
    <property type="entry name" value="Anaphylotoxins (complement system)"/>
    <property type="match status" value="1"/>
</dbReference>
<keyword evidence="2" id="KW-0964">Secreted</keyword>
<name>A0A8C7N1R9_ONCKI</name>
<comment type="subcellular location">
    <subcellularLocation>
        <location evidence="1">Secreted</location>
    </subcellularLocation>
</comment>
<evidence type="ECO:0000256" key="2">
    <source>
        <dbReference type="ARBA" id="ARBA00022525"/>
    </source>
</evidence>
<dbReference type="Gene3D" id="1.20.91.20">
    <property type="entry name" value="Anaphylotoxins (complement system)"/>
    <property type="match status" value="1"/>
</dbReference>
<accession>A0A8C7N1R9</accession>
<sequence>MLSKKGNLTQAKYEENVKRCCHDGMMDFPLDYSCEKRSHYITEGPKCVEAFLHCYIQRAFKCKRSPSSMQLQANVLFSIRLQHDALYSNDVEEVVV</sequence>
<dbReference type="PRINTS" id="PR00004">
    <property type="entry name" value="ANAPHYLATOXN"/>
</dbReference>
<dbReference type="InterPro" id="IPR000020">
    <property type="entry name" value="Anaphylatoxin/fibulin"/>
</dbReference>
<dbReference type="GO" id="GO:0006954">
    <property type="term" value="P:inflammatory response"/>
    <property type="evidence" value="ECO:0007669"/>
    <property type="project" value="InterPro"/>
</dbReference>
<dbReference type="Pfam" id="PF01821">
    <property type="entry name" value="ANATO"/>
    <property type="match status" value="1"/>
</dbReference>
<keyword evidence="3" id="KW-1015">Disulfide bond</keyword>
<organism evidence="5 6">
    <name type="scientific">Oncorhynchus kisutch</name>
    <name type="common">Coho salmon</name>
    <name type="synonym">Salmo kisutch</name>
    <dbReference type="NCBI Taxonomy" id="8019"/>
    <lineage>
        <taxon>Eukaryota</taxon>
        <taxon>Metazoa</taxon>
        <taxon>Chordata</taxon>
        <taxon>Craniata</taxon>
        <taxon>Vertebrata</taxon>
        <taxon>Euteleostomi</taxon>
        <taxon>Actinopterygii</taxon>
        <taxon>Neopterygii</taxon>
        <taxon>Teleostei</taxon>
        <taxon>Protacanthopterygii</taxon>
        <taxon>Salmoniformes</taxon>
        <taxon>Salmonidae</taxon>
        <taxon>Salmoninae</taxon>
        <taxon>Oncorhynchus</taxon>
    </lineage>
</organism>
<evidence type="ECO:0000256" key="1">
    <source>
        <dbReference type="ARBA" id="ARBA00004613"/>
    </source>
</evidence>
<dbReference type="AlphaFoldDB" id="A0A8C7N1R9"/>
<evidence type="ECO:0000313" key="6">
    <source>
        <dbReference type="Proteomes" id="UP000694557"/>
    </source>
</evidence>
<evidence type="ECO:0000256" key="3">
    <source>
        <dbReference type="ARBA" id="ARBA00023157"/>
    </source>
</evidence>
<proteinExistence type="predicted"/>
<dbReference type="Ensembl" id="ENSOKIT00005102332.1">
    <property type="protein sequence ID" value="ENSOKIP00005095680.1"/>
    <property type="gene ID" value="ENSOKIG00005041840.1"/>
</dbReference>
<dbReference type="InterPro" id="IPR001840">
    <property type="entry name" value="Anaphylatoxn_comp_syst_dom"/>
</dbReference>